<dbReference type="Proteomes" id="UP000515154">
    <property type="component" value="Linkage group LG20"/>
</dbReference>
<feature type="compositionally biased region" description="Basic and acidic residues" evidence="2">
    <location>
        <begin position="45"/>
        <end position="61"/>
    </location>
</feature>
<dbReference type="RefSeq" id="XP_029648656.2">
    <property type="nucleotide sequence ID" value="XM_029792796.2"/>
</dbReference>
<proteinExistence type="predicted"/>
<evidence type="ECO:0000313" key="3">
    <source>
        <dbReference type="Proteomes" id="UP000515154"/>
    </source>
</evidence>
<evidence type="ECO:0000313" key="4">
    <source>
        <dbReference type="RefSeq" id="XP_029648656.2"/>
    </source>
</evidence>
<keyword evidence="1" id="KW-0175">Coiled coil</keyword>
<keyword evidence="3" id="KW-1185">Reference proteome</keyword>
<gene>
    <name evidence="4" type="primary">LOC115222539</name>
</gene>
<evidence type="ECO:0000256" key="1">
    <source>
        <dbReference type="SAM" id="Coils"/>
    </source>
</evidence>
<dbReference type="InterPro" id="IPR040248">
    <property type="entry name" value="RRBP1"/>
</dbReference>
<feature type="region of interest" description="Disordered" evidence="2">
    <location>
        <begin position="751"/>
        <end position="771"/>
    </location>
</feature>
<feature type="coiled-coil region" evidence="1">
    <location>
        <begin position="569"/>
        <end position="624"/>
    </location>
</feature>
<dbReference type="PANTHER" id="PTHR18939">
    <property type="entry name" value="RIBOSOME BINDING PROTEIN-1"/>
    <property type="match status" value="1"/>
</dbReference>
<dbReference type="PANTHER" id="PTHR18939:SF4">
    <property type="entry name" value="RIBOSOME-BINDING PROTEIN 1"/>
    <property type="match status" value="1"/>
</dbReference>
<feature type="coiled-coil region" evidence="1">
    <location>
        <begin position="657"/>
        <end position="691"/>
    </location>
</feature>
<feature type="compositionally biased region" description="Polar residues" evidence="2">
    <location>
        <begin position="31"/>
        <end position="43"/>
    </location>
</feature>
<reference evidence="4" key="1">
    <citation type="submission" date="2025-08" db="UniProtKB">
        <authorList>
            <consortium name="RefSeq"/>
        </authorList>
    </citation>
    <scope>IDENTIFICATION</scope>
</reference>
<accession>A0A6P7TH86</accession>
<dbReference type="AlphaFoldDB" id="A0A6P7TH86"/>
<sequence length="771" mass="89050">MTSLSASVFEILVAPITFDSSSCFAWNRNTSQKSFGKNTSSPESEYIKKEKAKKTTTEKVDSQPITKKTNETVLEKKATSGEYVSVHPKEVEEKLIRKVNNEKEKIEQELARIKLQSSKDAKQHEEECQKLRIQNEKLQEQKRKTEDNLNQKIDQLSNQIKNNKVKYQKIIEENNTLKRTPPRPVVDNSEEKKLEQKVHILEEELDKNTRRLEISEKYKAKSELKIKELLEKMKNETNAKRMKEVQMSLKNLQNDNSRLSVENSKLNDALTQAEKQCASFNIQLKNLYKEIENKDADYNEKIKEVEKELKLVKKENNRLLETSMHLSNPLTIEASLEHKEPAGAPNGDVQEEKFTCTKISLIEHERILGEKNSEIMQLTSELSTHETETTARVEEKDNEIRAITCKLNNNVKEVEELKKEIKVWHAKNDDLRKKNWKAMEALNESEKSSEQQIVDAVRTAEVQAADTFSHDRALLQSIFPSITVDNSLEHTIWMKTFEQKAVEFLKSKADEPVSNLKEMTKNVELFEKKLDVAMKESTELAAQLKSEKDLQIKISDKLKESETKFIELQSAYEIKLAELSNELATQTKKYSDFEKMYEALHSNLQHNEVENKELKEHVNSLNMRLTESPEDKVKLENKLKDYQNLFLITDEKLQLLQKSVEEEEQKWKHALAEAEKEIQILKEKQTSLEYLKSEVSKQQALIEEEQGKNRDLAQTVVKLNGIIKTGQDALAQEQNLVENLKQKFCVKESNNSAQKIEQTSGIANSDVGTSV</sequence>
<name>A0A6P7TH86_9MOLL</name>
<evidence type="ECO:0000256" key="2">
    <source>
        <dbReference type="SAM" id="MobiDB-lite"/>
    </source>
</evidence>
<dbReference type="GO" id="GO:0005789">
    <property type="term" value="C:endoplasmic reticulum membrane"/>
    <property type="evidence" value="ECO:0007669"/>
    <property type="project" value="TreeGrafter"/>
</dbReference>
<protein>
    <submittedName>
        <fullName evidence="4">Kinectin</fullName>
    </submittedName>
</protein>
<feature type="coiled-coil region" evidence="1">
    <location>
        <begin position="89"/>
        <end position="322"/>
    </location>
</feature>
<feature type="region of interest" description="Disordered" evidence="2">
    <location>
        <begin position="31"/>
        <end position="65"/>
    </location>
</feature>
<feature type="coiled-coil region" evidence="1">
    <location>
        <begin position="368"/>
        <end position="434"/>
    </location>
</feature>
<dbReference type="KEGG" id="osn:115222539"/>
<organism evidence="3 4">
    <name type="scientific">Octopus sinensis</name>
    <name type="common">East Asian common octopus</name>
    <dbReference type="NCBI Taxonomy" id="2607531"/>
    <lineage>
        <taxon>Eukaryota</taxon>
        <taxon>Metazoa</taxon>
        <taxon>Spiralia</taxon>
        <taxon>Lophotrochozoa</taxon>
        <taxon>Mollusca</taxon>
        <taxon>Cephalopoda</taxon>
        <taxon>Coleoidea</taxon>
        <taxon>Octopodiformes</taxon>
        <taxon>Octopoda</taxon>
        <taxon>Incirrata</taxon>
        <taxon>Octopodidae</taxon>
        <taxon>Octopus</taxon>
    </lineage>
</organism>